<evidence type="ECO:0000256" key="4">
    <source>
        <dbReference type="PIRNR" id="PIRNR038800"/>
    </source>
</evidence>
<reference evidence="6" key="1">
    <citation type="journal article" date="2014" name="Int. J. Syst. Evol. Microbiol.">
        <title>Complete genome sequence of Corynebacterium casei LMG S-19264T (=DSM 44701T), isolated from a smear-ripened cheese.</title>
        <authorList>
            <consortium name="US DOE Joint Genome Institute (JGI-PGF)"/>
            <person name="Walter F."/>
            <person name="Albersmeier A."/>
            <person name="Kalinowski J."/>
            <person name="Ruckert C."/>
        </authorList>
    </citation>
    <scope>NUCLEOTIDE SEQUENCE</scope>
    <source>
        <strain evidence="6">JCM 19596</strain>
    </source>
</reference>
<dbReference type="InterPro" id="IPR010111">
    <property type="entry name" value="Kynureninase"/>
</dbReference>
<dbReference type="NCBIfam" id="TIGR01814">
    <property type="entry name" value="kynureninase"/>
    <property type="match status" value="1"/>
</dbReference>
<dbReference type="UniPathway" id="UPA00334">
    <property type="reaction ID" value="UER00455"/>
</dbReference>
<evidence type="ECO:0000313" key="7">
    <source>
        <dbReference type="Proteomes" id="UP000607197"/>
    </source>
</evidence>
<dbReference type="PANTHER" id="PTHR14084:SF0">
    <property type="entry name" value="KYNURENINASE"/>
    <property type="match status" value="1"/>
</dbReference>
<comment type="catalytic activity">
    <reaction evidence="4">
        <text>3-hydroxy-L-kynurenine + H2O = 3-hydroxyanthranilate + L-alanine + H(+)</text>
        <dbReference type="Rhea" id="RHEA:25143"/>
        <dbReference type="ChEBI" id="CHEBI:15377"/>
        <dbReference type="ChEBI" id="CHEBI:15378"/>
        <dbReference type="ChEBI" id="CHEBI:36559"/>
        <dbReference type="ChEBI" id="CHEBI:57972"/>
        <dbReference type="ChEBI" id="CHEBI:58125"/>
        <dbReference type="EC" id="3.7.1.3"/>
    </reaction>
</comment>
<evidence type="ECO:0000313" key="6">
    <source>
        <dbReference type="EMBL" id="GGL59002.1"/>
    </source>
</evidence>
<dbReference type="GO" id="GO:0009435">
    <property type="term" value="P:NAD+ biosynthetic process"/>
    <property type="evidence" value="ECO:0007669"/>
    <property type="project" value="UniProtKB-UniPathway"/>
</dbReference>
<sequence length="438" mass="47323">MADDSDGNANGDAGDPNLDLADARDRDAERALAGVAREFTTPPDTYYVDGNSLGPLSDGAAAGIERVVEEWRTLGIDGWTAGEPPWVEFGERIGDRLAPLLGAQGREVVAANSTTVNIHALVGTFLDACDADEPTVLVDELNFPTDRYAVVGQLEARGLDPADCLKVVASPDQRIVGENDIEAAIDVEDPDLVFLPSVLYKSGQRLDVERITSYAKDAGAYVGWDLAHSVGIVPHHLDEHGVDFAVWCGYKYLNGGPGTLAGLYVNERHFDLSPALPGWWGNDPDTRFDLEPVHDPAPGAARHQIGTVPVLSAASLHGALSVYDDVEMRDVRADSLALTDYLVDLVDAYFEDVTVGTPREHSRRGGHVALEHPDADRVSQALKDRGVVVDYRPPNVIRVCPNPFYVTHEDVWHVAAELHDILDSDAHEAYTARSGGVT</sequence>
<comment type="catalytic activity">
    <reaction evidence="4">
        <text>L-kynurenine + H2O = anthranilate + L-alanine + H(+)</text>
        <dbReference type="Rhea" id="RHEA:16813"/>
        <dbReference type="ChEBI" id="CHEBI:15377"/>
        <dbReference type="ChEBI" id="CHEBI:15378"/>
        <dbReference type="ChEBI" id="CHEBI:16567"/>
        <dbReference type="ChEBI" id="CHEBI:57959"/>
        <dbReference type="ChEBI" id="CHEBI:57972"/>
        <dbReference type="EC" id="3.7.1.3"/>
    </reaction>
</comment>
<evidence type="ECO:0000256" key="1">
    <source>
        <dbReference type="ARBA" id="ARBA00022642"/>
    </source>
</evidence>
<dbReference type="Proteomes" id="UP000607197">
    <property type="component" value="Unassembled WGS sequence"/>
</dbReference>
<dbReference type="Gene3D" id="3.90.1150.10">
    <property type="entry name" value="Aspartate Aminotransferase, domain 1"/>
    <property type="match status" value="1"/>
</dbReference>
<dbReference type="GO" id="GO:0019441">
    <property type="term" value="P:L-tryptophan catabolic process to kynurenine"/>
    <property type="evidence" value="ECO:0007669"/>
    <property type="project" value="TreeGrafter"/>
</dbReference>
<dbReference type="GO" id="GO:0030170">
    <property type="term" value="F:pyridoxal phosphate binding"/>
    <property type="evidence" value="ECO:0007669"/>
    <property type="project" value="InterPro"/>
</dbReference>
<dbReference type="Pfam" id="PF22580">
    <property type="entry name" value="KYNU_C"/>
    <property type="match status" value="1"/>
</dbReference>
<feature type="compositionally biased region" description="Low complexity" evidence="5">
    <location>
        <begin position="7"/>
        <end position="20"/>
    </location>
</feature>
<dbReference type="GO" id="GO:0043420">
    <property type="term" value="P:anthranilate metabolic process"/>
    <property type="evidence" value="ECO:0007669"/>
    <property type="project" value="TreeGrafter"/>
</dbReference>
<dbReference type="GO" id="GO:0005737">
    <property type="term" value="C:cytoplasm"/>
    <property type="evidence" value="ECO:0007669"/>
    <property type="project" value="InterPro"/>
</dbReference>
<dbReference type="GO" id="GO:0030429">
    <property type="term" value="F:kynureninase activity"/>
    <property type="evidence" value="ECO:0007669"/>
    <property type="project" value="UniProtKB-EC"/>
</dbReference>
<comment type="function">
    <text evidence="4">Catalyzes the cleavage of L-kynurenine (L-Kyn) and L-3-hydroxykynurenine (L-3OHKyn) into anthranilic acid (AA) and 3-hydroxyanthranilic acid (3-OHAA), respectively.</text>
</comment>
<comment type="caution">
    <text evidence="6">The sequence shown here is derived from an EMBL/GenBank/DDBJ whole genome shotgun (WGS) entry which is preliminary data.</text>
</comment>
<proteinExistence type="inferred from homology"/>
<comment type="pathway">
    <text evidence="4">Amino-acid degradation; L-kynurenine degradation; L-alanine and anthranilate from L-kynurenine: step 1/1.</text>
</comment>
<dbReference type="AlphaFoldDB" id="A0A830FBP7"/>
<name>A0A830FBP7_9EURY</name>
<dbReference type="EC" id="3.7.1.3" evidence="4"/>
<dbReference type="HAMAP" id="MF_01970">
    <property type="entry name" value="Kynureninase"/>
    <property type="match status" value="1"/>
</dbReference>
<dbReference type="UniPathway" id="UPA00253">
    <property type="reaction ID" value="UER00329"/>
</dbReference>
<keyword evidence="3 4" id="KW-0663">Pyridoxal phosphate</keyword>
<comment type="subunit">
    <text evidence="4">Homodimer.</text>
</comment>
<dbReference type="PANTHER" id="PTHR14084">
    <property type="entry name" value="KYNURENINASE"/>
    <property type="match status" value="1"/>
</dbReference>
<reference evidence="6" key="2">
    <citation type="submission" date="2020-09" db="EMBL/GenBank/DDBJ databases">
        <authorList>
            <person name="Sun Q."/>
            <person name="Ohkuma M."/>
        </authorList>
    </citation>
    <scope>NUCLEOTIDE SEQUENCE</scope>
    <source>
        <strain evidence="6">JCM 19596</strain>
    </source>
</reference>
<evidence type="ECO:0000256" key="3">
    <source>
        <dbReference type="ARBA" id="ARBA00022898"/>
    </source>
</evidence>
<accession>A0A830FBP7</accession>
<dbReference type="InterPro" id="IPR015421">
    <property type="entry name" value="PyrdxlP-dep_Trfase_major"/>
</dbReference>
<dbReference type="InterPro" id="IPR015422">
    <property type="entry name" value="PyrdxlP-dep_Trfase_small"/>
</dbReference>
<protein>
    <recommendedName>
        <fullName evidence="4">Kynureninase</fullName>
        <ecNumber evidence="4">3.7.1.3</ecNumber>
    </recommendedName>
</protein>
<keyword evidence="2 4" id="KW-0378">Hydrolase</keyword>
<dbReference type="RefSeq" id="WP_188977819.1">
    <property type="nucleotide sequence ID" value="NZ_BMPG01000002.1"/>
</dbReference>
<dbReference type="OrthoDB" id="195463at2157"/>
<dbReference type="EMBL" id="BMPG01000002">
    <property type="protein sequence ID" value="GGL59002.1"/>
    <property type="molecule type" value="Genomic_DNA"/>
</dbReference>
<gene>
    <name evidence="6" type="primary">kynU</name>
    <name evidence="6" type="ORF">GCM10009039_16540</name>
</gene>
<comment type="similarity">
    <text evidence="4">Belongs to the kynureninase family.</text>
</comment>
<comment type="pathway">
    <text evidence="4">Cofactor biosynthesis; NAD(+) biosynthesis; quinolinate from L-kynurenine: step 2/3.</text>
</comment>
<dbReference type="PIRSF" id="PIRSF038800">
    <property type="entry name" value="KYNU"/>
    <property type="match status" value="1"/>
</dbReference>
<feature type="region of interest" description="Disordered" evidence="5">
    <location>
        <begin position="1"/>
        <end position="26"/>
    </location>
</feature>
<comment type="cofactor">
    <cofactor evidence="4">
        <name>pyridoxal 5'-phosphate</name>
        <dbReference type="ChEBI" id="CHEBI:597326"/>
    </cofactor>
</comment>
<keyword evidence="7" id="KW-1185">Reference proteome</keyword>
<dbReference type="SUPFAM" id="SSF53383">
    <property type="entry name" value="PLP-dependent transferases"/>
    <property type="match status" value="1"/>
</dbReference>
<evidence type="ECO:0000256" key="2">
    <source>
        <dbReference type="ARBA" id="ARBA00022801"/>
    </source>
</evidence>
<keyword evidence="1 4" id="KW-0662">Pyridine nucleotide biosynthesis</keyword>
<evidence type="ECO:0000256" key="5">
    <source>
        <dbReference type="SAM" id="MobiDB-lite"/>
    </source>
</evidence>
<dbReference type="GO" id="GO:0097053">
    <property type="term" value="P:L-kynurenine catabolic process"/>
    <property type="evidence" value="ECO:0007669"/>
    <property type="project" value="UniProtKB-UniPathway"/>
</dbReference>
<dbReference type="InterPro" id="IPR015424">
    <property type="entry name" value="PyrdxlP-dep_Trfase"/>
</dbReference>
<dbReference type="Gene3D" id="3.40.640.10">
    <property type="entry name" value="Type I PLP-dependent aspartate aminotransferase-like (Major domain)"/>
    <property type="match status" value="1"/>
</dbReference>
<organism evidence="6 7">
    <name type="scientific">Halocalculus aciditolerans</name>
    <dbReference type="NCBI Taxonomy" id="1383812"/>
    <lineage>
        <taxon>Archaea</taxon>
        <taxon>Methanobacteriati</taxon>
        <taxon>Methanobacteriota</taxon>
        <taxon>Stenosarchaea group</taxon>
        <taxon>Halobacteria</taxon>
        <taxon>Halobacteriales</taxon>
        <taxon>Halobacteriaceae</taxon>
        <taxon>Halocalculus</taxon>
    </lineage>
</organism>